<dbReference type="PANTHER" id="PTHR43296:SF2">
    <property type="entry name" value="PEROXISOMAL 2,4-DIENOYL-COA REDUCTASE [(3E)-ENOYL-COA-PRODUCING]"/>
    <property type="match status" value="1"/>
</dbReference>
<evidence type="ECO:0000313" key="7">
    <source>
        <dbReference type="Proteomes" id="UP000053257"/>
    </source>
</evidence>
<dbReference type="Gene3D" id="3.40.50.720">
    <property type="entry name" value="NAD(P)-binding Rossmann-like Domain"/>
    <property type="match status" value="1"/>
</dbReference>
<protein>
    <recommendedName>
        <fullName evidence="3">2,4-dienoyl-CoA reductase [(3E)-enoyl-CoA-producing]</fullName>
        <ecNumber evidence="3">1.3.1.124</ecNumber>
    </recommendedName>
</protein>
<gene>
    <name evidence="6" type="ORF">PHLGIDRAFT_110735</name>
</gene>
<dbReference type="PRINTS" id="PR00081">
    <property type="entry name" value="GDHRDH"/>
</dbReference>
<dbReference type="EC" id="1.3.1.124" evidence="3"/>
<dbReference type="InterPro" id="IPR002347">
    <property type="entry name" value="SDR_fam"/>
</dbReference>
<dbReference type="STRING" id="745531.A0A0C3S212"/>
<dbReference type="GO" id="GO:0008670">
    <property type="term" value="F:2,4-dienoyl-CoA reductase (NADPH) activity"/>
    <property type="evidence" value="ECO:0007669"/>
    <property type="project" value="InterPro"/>
</dbReference>
<dbReference type="GO" id="GO:0009062">
    <property type="term" value="P:fatty acid catabolic process"/>
    <property type="evidence" value="ECO:0007669"/>
    <property type="project" value="InterPro"/>
</dbReference>
<comment type="catalytic activity">
    <reaction evidence="4">
        <text>a (2E,4E)-dienoyl-CoA + NADPH + H(+) = a 4,5-saturated-(3E)-enoyl-CoA + NADP(+)</text>
        <dbReference type="Rhea" id="RHEA:45912"/>
        <dbReference type="ChEBI" id="CHEBI:15378"/>
        <dbReference type="ChEBI" id="CHEBI:57783"/>
        <dbReference type="ChEBI" id="CHEBI:58349"/>
        <dbReference type="ChEBI" id="CHEBI:85101"/>
        <dbReference type="ChEBI" id="CHEBI:85493"/>
        <dbReference type="EC" id="1.3.1.124"/>
    </reaction>
</comment>
<comment type="catalytic activity">
    <reaction evidence="5">
        <text>a (2E,4Z)-dienoyl-CoA + NADPH + H(+) = a 4,5-saturated-(3E)-enoyl-CoA + NADP(+)</text>
        <dbReference type="Rhea" id="RHEA:61892"/>
        <dbReference type="ChEBI" id="CHEBI:15378"/>
        <dbReference type="ChEBI" id="CHEBI:57783"/>
        <dbReference type="ChEBI" id="CHEBI:58349"/>
        <dbReference type="ChEBI" id="CHEBI:85099"/>
        <dbReference type="ChEBI" id="CHEBI:85493"/>
        <dbReference type="EC" id="1.3.1.124"/>
    </reaction>
</comment>
<dbReference type="PANTHER" id="PTHR43296">
    <property type="entry name" value="PEROXISOMAL 2,4-DIENOYL-COA REDUCTASE"/>
    <property type="match status" value="1"/>
</dbReference>
<evidence type="ECO:0000256" key="5">
    <source>
        <dbReference type="ARBA" id="ARBA00048340"/>
    </source>
</evidence>
<proteinExistence type="predicted"/>
<dbReference type="HOGENOM" id="CLU_010194_1_2_1"/>
<dbReference type="EMBL" id="KN840611">
    <property type="protein sequence ID" value="KIP03527.1"/>
    <property type="molecule type" value="Genomic_DNA"/>
</dbReference>
<dbReference type="InterPro" id="IPR036291">
    <property type="entry name" value="NAD(P)-bd_dom_sf"/>
</dbReference>
<keyword evidence="1" id="KW-0521">NADP</keyword>
<dbReference type="Proteomes" id="UP000053257">
    <property type="component" value="Unassembled WGS sequence"/>
</dbReference>
<evidence type="ECO:0000313" key="6">
    <source>
        <dbReference type="EMBL" id="KIP03527.1"/>
    </source>
</evidence>
<dbReference type="SUPFAM" id="SSF51735">
    <property type="entry name" value="NAD(P)-binding Rossmann-fold domains"/>
    <property type="match status" value="1"/>
</dbReference>
<evidence type="ECO:0000256" key="2">
    <source>
        <dbReference type="ARBA" id="ARBA00023002"/>
    </source>
</evidence>
<accession>A0A0C3S212</accession>
<reference evidence="6 7" key="1">
    <citation type="journal article" date="2014" name="PLoS Genet.">
        <title>Analysis of the Phlebiopsis gigantea genome, transcriptome and secretome provides insight into its pioneer colonization strategies of wood.</title>
        <authorList>
            <person name="Hori C."/>
            <person name="Ishida T."/>
            <person name="Igarashi K."/>
            <person name="Samejima M."/>
            <person name="Suzuki H."/>
            <person name="Master E."/>
            <person name="Ferreira P."/>
            <person name="Ruiz-Duenas F.J."/>
            <person name="Held B."/>
            <person name="Canessa P."/>
            <person name="Larrondo L.F."/>
            <person name="Schmoll M."/>
            <person name="Druzhinina I.S."/>
            <person name="Kubicek C.P."/>
            <person name="Gaskell J.A."/>
            <person name="Kersten P."/>
            <person name="St John F."/>
            <person name="Glasner J."/>
            <person name="Sabat G."/>
            <person name="Splinter BonDurant S."/>
            <person name="Syed K."/>
            <person name="Yadav J."/>
            <person name="Mgbeahuruike A.C."/>
            <person name="Kovalchuk A."/>
            <person name="Asiegbu F.O."/>
            <person name="Lackner G."/>
            <person name="Hoffmeister D."/>
            <person name="Rencoret J."/>
            <person name="Gutierrez A."/>
            <person name="Sun H."/>
            <person name="Lindquist E."/>
            <person name="Barry K."/>
            <person name="Riley R."/>
            <person name="Grigoriev I.V."/>
            <person name="Henrissat B."/>
            <person name="Kues U."/>
            <person name="Berka R.M."/>
            <person name="Martinez A.T."/>
            <person name="Covert S.F."/>
            <person name="Blanchette R.A."/>
            <person name="Cullen D."/>
        </authorList>
    </citation>
    <scope>NUCLEOTIDE SEQUENCE [LARGE SCALE GENOMIC DNA]</scope>
    <source>
        <strain evidence="6 7">11061_1 CR5-6</strain>
    </source>
</reference>
<dbReference type="CDD" id="cd05369">
    <property type="entry name" value="TER_DECR_SDR_a"/>
    <property type="match status" value="1"/>
</dbReference>
<dbReference type="GO" id="GO:0005777">
    <property type="term" value="C:peroxisome"/>
    <property type="evidence" value="ECO:0007669"/>
    <property type="project" value="TreeGrafter"/>
</dbReference>
<dbReference type="InterPro" id="IPR045017">
    <property type="entry name" value="DECR2-like"/>
</dbReference>
<evidence type="ECO:0000256" key="3">
    <source>
        <dbReference type="ARBA" id="ARBA00026117"/>
    </source>
</evidence>
<evidence type="ECO:0000256" key="1">
    <source>
        <dbReference type="ARBA" id="ARBA00022857"/>
    </source>
</evidence>
<sequence>MSSQAYATPVVDSTAVFKDNLFAGKVLFCTGGGSGICKEMTRAMMRHGANAAILGRKLDRLTASAEELSKDTGKVCLPLQADVRQPKALQDAAAKTIEKFGRIDFVICGAAGNFLAPISGLSENAFRTVLEIDSLGTYNTIKATLPHVRATKGAYIHVSATLHYRGTPYQVHVSAAKAAVDATSAVLAVEEGPHGVRSNVIAPGPIGGTEGMDRLAAQGDAGRRQAALIPAGRMGDKRDIANAAVFLFSDAAAFVTGQVVVVDGGNEHLRTTQLPYPEAVLDPQSARGLFAARL</sequence>
<organism evidence="6 7">
    <name type="scientific">Phlebiopsis gigantea (strain 11061_1 CR5-6)</name>
    <name type="common">White-rot fungus</name>
    <name type="synonym">Peniophora gigantea</name>
    <dbReference type="NCBI Taxonomy" id="745531"/>
    <lineage>
        <taxon>Eukaryota</taxon>
        <taxon>Fungi</taxon>
        <taxon>Dikarya</taxon>
        <taxon>Basidiomycota</taxon>
        <taxon>Agaricomycotina</taxon>
        <taxon>Agaricomycetes</taxon>
        <taxon>Polyporales</taxon>
        <taxon>Phanerochaetaceae</taxon>
        <taxon>Phlebiopsis</taxon>
    </lineage>
</organism>
<keyword evidence="7" id="KW-1185">Reference proteome</keyword>
<evidence type="ECO:0000256" key="4">
    <source>
        <dbReference type="ARBA" id="ARBA00048009"/>
    </source>
</evidence>
<dbReference type="Pfam" id="PF13561">
    <property type="entry name" value="adh_short_C2"/>
    <property type="match status" value="1"/>
</dbReference>
<dbReference type="AlphaFoldDB" id="A0A0C3S212"/>
<keyword evidence="2" id="KW-0560">Oxidoreductase</keyword>
<dbReference type="OrthoDB" id="2136131at2759"/>
<name>A0A0C3S212_PHLG1</name>